<organism evidence="1 2">
    <name type="scientific">Gallibacterium anatis 12656/12</name>
    <dbReference type="NCBI Taxonomy" id="1195244"/>
    <lineage>
        <taxon>Bacteria</taxon>
        <taxon>Pseudomonadati</taxon>
        <taxon>Pseudomonadota</taxon>
        <taxon>Gammaproteobacteria</taxon>
        <taxon>Pasteurellales</taxon>
        <taxon>Pasteurellaceae</taxon>
        <taxon>Gallibacterium</taxon>
    </lineage>
</organism>
<proteinExistence type="predicted"/>
<evidence type="ECO:0000313" key="1">
    <source>
        <dbReference type="EMBL" id="ERF78009.1"/>
    </source>
</evidence>
<evidence type="ECO:0000313" key="2">
    <source>
        <dbReference type="Proteomes" id="UP000016529"/>
    </source>
</evidence>
<reference evidence="1 2" key="1">
    <citation type="journal article" date="2013" name="Genome Announc.">
        <title>Draft Genome Sequence of Gallibacterium anatis bv. haemolytica 12656-12 Liver, an Isolate Obtained from the Liver of a Septicemic Chicken.</title>
        <authorList>
            <person name="Kudirkiene E."/>
            <person name="Christensen H."/>
            <person name="Bojesen A.M."/>
        </authorList>
    </citation>
    <scope>NUCLEOTIDE SEQUENCE [LARGE SCALE GENOMIC DNA]</scope>
    <source>
        <strain evidence="1">12656/12</strain>
    </source>
</reference>
<dbReference type="PATRIC" id="fig|1195244.3.peg.1620"/>
<dbReference type="EMBL" id="AVOX01000038">
    <property type="protein sequence ID" value="ERF78009.1"/>
    <property type="molecule type" value="Genomic_DNA"/>
</dbReference>
<dbReference type="Proteomes" id="UP000016529">
    <property type="component" value="Unassembled WGS sequence"/>
</dbReference>
<evidence type="ECO:0008006" key="3">
    <source>
        <dbReference type="Google" id="ProtNLM"/>
    </source>
</evidence>
<dbReference type="RefSeq" id="WP_021461948.1">
    <property type="nucleotide sequence ID" value="NZ_AVOX01000038.1"/>
</dbReference>
<dbReference type="PIRSF" id="PIRSF037291">
    <property type="entry name" value="UCP037291_gluthr"/>
    <property type="match status" value="1"/>
</dbReference>
<sequence>MSKAKLFFAQACPDTAPFVAELARLNVEYEEEEIQSSLSNLKQFLALRDSRSEFDNIKQRGGIGIPALVLDNDKIVLDVEKLAVIFK</sequence>
<comment type="caution">
    <text evidence="1">The sequence shown here is derived from an EMBL/GenBank/DDBJ whole genome shotgun (WGS) entry which is preliminary data.</text>
</comment>
<name>U1I6Z6_9PAST</name>
<protein>
    <recommendedName>
        <fullName evidence="3">Glutaredoxin</fullName>
    </recommendedName>
</protein>
<dbReference type="AlphaFoldDB" id="U1I6Z6"/>
<dbReference type="InterPro" id="IPR017167">
    <property type="entry name" value="UCP037291_glutaredoxin-rel"/>
</dbReference>
<accession>U1I6Z6</accession>
<gene>
    <name evidence="1" type="ORF">N561_08395</name>
</gene>